<evidence type="ECO:0000256" key="6">
    <source>
        <dbReference type="PROSITE-ProRule" id="PRU00169"/>
    </source>
</evidence>
<dbReference type="InterPro" id="IPR001789">
    <property type="entry name" value="Sig_transdc_resp-reg_receiver"/>
</dbReference>
<dbReference type="InterPro" id="IPR000792">
    <property type="entry name" value="Tscrpt_reg_LuxR_C"/>
</dbReference>
<evidence type="ECO:0000259" key="7">
    <source>
        <dbReference type="PROSITE" id="PS50043"/>
    </source>
</evidence>
<organism evidence="9 10">
    <name type="scientific">Neobacillus piezotolerans</name>
    <dbReference type="NCBI Taxonomy" id="2259171"/>
    <lineage>
        <taxon>Bacteria</taxon>
        <taxon>Bacillati</taxon>
        <taxon>Bacillota</taxon>
        <taxon>Bacilli</taxon>
        <taxon>Bacillales</taxon>
        <taxon>Bacillaceae</taxon>
        <taxon>Neobacillus</taxon>
    </lineage>
</organism>
<dbReference type="GO" id="GO:0006355">
    <property type="term" value="P:regulation of DNA-templated transcription"/>
    <property type="evidence" value="ECO:0007669"/>
    <property type="project" value="InterPro"/>
</dbReference>
<comment type="subcellular location">
    <subcellularLocation>
        <location evidence="1">Cytoplasm</location>
    </subcellularLocation>
</comment>
<dbReference type="GO" id="GO:0003677">
    <property type="term" value="F:DNA binding"/>
    <property type="evidence" value="ECO:0007669"/>
    <property type="project" value="UniProtKB-KW"/>
</dbReference>
<evidence type="ECO:0000259" key="8">
    <source>
        <dbReference type="PROSITE" id="PS50110"/>
    </source>
</evidence>
<evidence type="ECO:0000313" key="10">
    <source>
        <dbReference type="Proteomes" id="UP000257144"/>
    </source>
</evidence>
<dbReference type="InterPro" id="IPR016032">
    <property type="entry name" value="Sig_transdc_resp-reg_C-effctor"/>
</dbReference>
<gene>
    <name evidence="9" type="ORF">DRW41_19565</name>
</gene>
<dbReference type="InterPro" id="IPR039420">
    <property type="entry name" value="WalR-like"/>
</dbReference>
<dbReference type="EMBL" id="QNQT01000013">
    <property type="protein sequence ID" value="RDU35146.1"/>
    <property type="molecule type" value="Genomic_DNA"/>
</dbReference>
<evidence type="ECO:0000256" key="4">
    <source>
        <dbReference type="ARBA" id="ARBA00023125"/>
    </source>
</evidence>
<dbReference type="Proteomes" id="UP000257144">
    <property type="component" value="Unassembled WGS sequence"/>
</dbReference>
<evidence type="ECO:0000256" key="1">
    <source>
        <dbReference type="ARBA" id="ARBA00004496"/>
    </source>
</evidence>
<dbReference type="AlphaFoldDB" id="A0A3D8GM59"/>
<dbReference type="PANTHER" id="PTHR43214">
    <property type="entry name" value="TWO-COMPONENT RESPONSE REGULATOR"/>
    <property type="match status" value="1"/>
</dbReference>
<feature type="modified residue" description="4-aspartylphosphate" evidence="6">
    <location>
        <position position="56"/>
    </location>
</feature>
<dbReference type="Pfam" id="PF00072">
    <property type="entry name" value="Response_reg"/>
    <property type="match status" value="1"/>
</dbReference>
<dbReference type="Pfam" id="PF00196">
    <property type="entry name" value="GerE"/>
    <property type="match status" value="1"/>
</dbReference>
<dbReference type="GO" id="GO:0000160">
    <property type="term" value="P:phosphorelay signal transduction system"/>
    <property type="evidence" value="ECO:0007669"/>
    <property type="project" value="InterPro"/>
</dbReference>
<keyword evidence="3" id="KW-0805">Transcription regulation</keyword>
<sequence>MEKLKVLIVDVNYMFLKGLETILNEEPTLELVGEARTGCEALSMAVSLKPDVILMDVNMPSEDGIGIMKQLVADLPESNILVLSVDNNEEGMMEALRYGAKGYLLKSLLPNELLAFIHMASRGEYVISGPIAKEIISNITKFPNPLVSGNSVPKSNMLTRREKEILSEVIKGMTNRQIACTLFISENTVKNHIRNIMEKLHMNNRAQVAAFALQEGWLQKTV</sequence>
<dbReference type="InterPro" id="IPR058245">
    <property type="entry name" value="NreC/VraR/RcsB-like_REC"/>
</dbReference>
<dbReference type="PANTHER" id="PTHR43214:SF43">
    <property type="entry name" value="TWO-COMPONENT RESPONSE REGULATOR"/>
    <property type="match status" value="1"/>
</dbReference>
<comment type="caution">
    <text evidence="9">The sequence shown here is derived from an EMBL/GenBank/DDBJ whole genome shotgun (WGS) entry which is preliminary data.</text>
</comment>
<dbReference type="SUPFAM" id="SSF46894">
    <property type="entry name" value="C-terminal effector domain of the bipartite response regulators"/>
    <property type="match status" value="1"/>
</dbReference>
<dbReference type="CDD" id="cd06170">
    <property type="entry name" value="LuxR_C_like"/>
    <property type="match status" value="1"/>
</dbReference>
<evidence type="ECO:0000256" key="5">
    <source>
        <dbReference type="ARBA" id="ARBA00023163"/>
    </source>
</evidence>
<dbReference type="SUPFAM" id="SSF52172">
    <property type="entry name" value="CheY-like"/>
    <property type="match status" value="1"/>
</dbReference>
<dbReference type="InterPro" id="IPR011006">
    <property type="entry name" value="CheY-like_superfamily"/>
</dbReference>
<dbReference type="PRINTS" id="PR00038">
    <property type="entry name" value="HTHLUXR"/>
</dbReference>
<dbReference type="PROSITE" id="PS50110">
    <property type="entry name" value="RESPONSE_REGULATORY"/>
    <property type="match status" value="1"/>
</dbReference>
<keyword evidence="4 9" id="KW-0238">DNA-binding</keyword>
<dbReference type="SMART" id="SM00421">
    <property type="entry name" value="HTH_LUXR"/>
    <property type="match status" value="1"/>
</dbReference>
<feature type="domain" description="Response regulatory" evidence="8">
    <location>
        <begin position="5"/>
        <end position="121"/>
    </location>
</feature>
<dbReference type="OrthoDB" id="9780153at2"/>
<evidence type="ECO:0000313" key="9">
    <source>
        <dbReference type="EMBL" id="RDU35146.1"/>
    </source>
</evidence>
<accession>A0A3D8GM59</accession>
<dbReference type="Gene3D" id="3.40.50.2300">
    <property type="match status" value="1"/>
</dbReference>
<keyword evidence="10" id="KW-1185">Reference proteome</keyword>
<name>A0A3D8GM59_9BACI</name>
<protein>
    <submittedName>
        <fullName evidence="9">DNA-binding response regulator</fullName>
    </submittedName>
</protein>
<keyword evidence="5" id="KW-0804">Transcription</keyword>
<dbReference type="SMART" id="SM00448">
    <property type="entry name" value="REC"/>
    <property type="match status" value="1"/>
</dbReference>
<dbReference type="GO" id="GO:0005737">
    <property type="term" value="C:cytoplasm"/>
    <property type="evidence" value="ECO:0007669"/>
    <property type="project" value="UniProtKB-SubCell"/>
</dbReference>
<evidence type="ECO:0000256" key="3">
    <source>
        <dbReference type="ARBA" id="ARBA00023015"/>
    </source>
</evidence>
<reference evidence="9 10" key="1">
    <citation type="submission" date="2018-07" db="EMBL/GenBank/DDBJ databases">
        <title>Bacillus sp. YLB-04 draft genome sequence.</title>
        <authorList>
            <person name="Yu L."/>
            <person name="Tang X."/>
        </authorList>
    </citation>
    <scope>NUCLEOTIDE SEQUENCE [LARGE SCALE GENOMIC DNA]</scope>
    <source>
        <strain evidence="9 10">YLB-04</strain>
    </source>
</reference>
<dbReference type="PROSITE" id="PS50043">
    <property type="entry name" value="HTH_LUXR_2"/>
    <property type="match status" value="1"/>
</dbReference>
<dbReference type="CDD" id="cd17535">
    <property type="entry name" value="REC_NarL-like"/>
    <property type="match status" value="1"/>
</dbReference>
<dbReference type="PROSITE" id="PS00622">
    <property type="entry name" value="HTH_LUXR_1"/>
    <property type="match status" value="1"/>
</dbReference>
<evidence type="ECO:0000256" key="2">
    <source>
        <dbReference type="ARBA" id="ARBA00022553"/>
    </source>
</evidence>
<feature type="domain" description="HTH luxR-type" evidence="7">
    <location>
        <begin position="151"/>
        <end position="216"/>
    </location>
</feature>
<dbReference type="RefSeq" id="WP_115453716.1">
    <property type="nucleotide sequence ID" value="NZ_QNQT01000013.1"/>
</dbReference>
<keyword evidence="2 6" id="KW-0597">Phosphoprotein</keyword>
<proteinExistence type="predicted"/>